<dbReference type="Proteomes" id="UP001596065">
    <property type="component" value="Unassembled WGS sequence"/>
</dbReference>
<keyword evidence="2" id="KW-1185">Reference proteome</keyword>
<sequence>ADDQEIAVLKDRARQLDWFIRVGEQRGAPGLAGPDQIMCGCGRLATWMTGFGWFHEIDGQQIPAGDACKVPPLPAIAKPARLPEAPAA</sequence>
<protein>
    <submittedName>
        <fullName evidence="1">Uncharacterized protein</fullName>
    </submittedName>
</protein>
<dbReference type="RefSeq" id="WP_382467182.1">
    <property type="nucleotide sequence ID" value="NZ_JBHSOE010000236.1"/>
</dbReference>
<evidence type="ECO:0000313" key="2">
    <source>
        <dbReference type="Proteomes" id="UP001596065"/>
    </source>
</evidence>
<proteinExistence type="predicted"/>
<evidence type="ECO:0000313" key="1">
    <source>
        <dbReference type="EMBL" id="MFC5661305.1"/>
    </source>
</evidence>
<comment type="caution">
    <text evidence="1">The sequence shown here is derived from an EMBL/GenBank/DDBJ whole genome shotgun (WGS) entry which is preliminary data.</text>
</comment>
<organism evidence="1 2">
    <name type="scientific">Streptomyces nogalater</name>
    <dbReference type="NCBI Taxonomy" id="38314"/>
    <lineage>
        <taxon>Bacteria</taxon>
        <taxon>Bacillati</taxon>
        <taxon>Actinomycetota</taxon>
        <taxon>Actinomycetes</taxon>
        <taxon>Kitasatosporales</taxon>
        <taxon>Streptomycetaceae</taxon>
        <taxon>Streptomyces</taxon>
    </lineage>
</organism>
<name>A0ABW0WTC3_STRNO</name>
<gene>
    <name evidence="1" type="ORF">ACFP3J_38520</name>
</gene>
<dbReference type="EMBL" id="JBHSOE010000236">
    <property type="protein sequence ID" value="MFC5661305.1"/>
    <property type="molecule type" value="Genomic_DNA"/>
</dbReference>
<feature type="non-terminal residue" evidence="1">
    <location>
        <position position="1"/>
    </location>
</feature>
<reference evidence="2" key="1">
    <citation type="journal article" date="2019" name="Int. J. Syst. Evol. Microbiol.">
        <title>The Global Catalogue of Microorganisms (GCM) 10K type strain sequencing project: providing services to taxonomists for standard genome sequencing and annotation.</title>
        <authorList>
            <consortium name="The Broad Institute Genomics Platform"/>
            <consortium name="The Broad Institute Genome Sequencing Center for Infectious Disease"/>
            <person name="Wu L."/>
            <person name="Ma J."/>
        </authorList>
    </citation>
    <scope>NUCLEOTIDE SEQUENCE [LARGE SCALE GENOMIC DNA]</scope>
    <source>
        <strain evidence="2">KCTC 5701</strain>
    </source>
</reference>
<accession>A0ABW0WTC3</accession>